<reference evidence="14" key="1">
    <citation type="submission" date="2025-08" db="UniProtKB">
        <authorList>
            <consortium name="RefSeq"/>
        </authorList>
    </citation>
    <scope>IDENTIFICATION</scope>
</reference>
<dbReference type="GO" id="GO:0000122">
    <property type="term" value="P:negative regulation of transcription by RNA polymerase II"/>
    <property type="evidence" value="ECO:0007669"/>
    <property type="project" value="TreeGrafter"/>
</dbReference>
<keyword evidence="4" id="KW-0805">Transcription regulation</keyword>
<evidence type="ECO:0000256" key="8">
    <source>
        <dbReference type="ARBA" id="ARBA00023242"/>
    </source>
</evidence>
<dbReference type="PRINTS" id="PR00031">
    <property type="entry name" value="HTHREPRESSR"/>
</dbReference>
<dbReference type="PANTHER" id="PTHR45659:SF4">
    <property type="entry name" value="HOMEOBOX PROTEIN ABDOMINAL-A"/>
    <property type="match status" value="1"/>
</dbReference>
<comment type="similarity">
    <text evidence="2">Belongs to the Antp homeobox family.</text>
</comment>
<feature type="region of interest" description="Disordered" evidence="11">
    <location>
        <begin position="149"/>
        <end position="179"/>
    </location>
</feature>
<evidence type="ECO:0000256" key="7">
    <source>
        <dbReference type="ARBA" id="ARBA00023163"/>
    </source>
</evidence>
<dbReference type="InterPro" id="IPR017970">
    <property type="entry name" value="Homeobox_CS"/>
</dbReference>
<dbReference type="GeneID" id="113496866"/>
<dbReference type="SMART" id="SM00389">
    <property type="entry name" value="HOX"/>
    <property type="match status" value="1"/>
</dbReference>
<dbReference type="AlphaFoldDB" id="A0A7E5VUL4"/>
<keyword evidence="6 9" id="KW-0371">Homeobox</keyword>
<evidence type="ECO:0000256" key="11">
    <source>
        <dbReference type="SAM" id="MobiDB-lite"/>
    </source>
</evidence>
<dbReference type="Pfam" id="PF00046">
    <property type="entry name" value="Homeodomain"/>
    <property type="match status" value="1"/>
</dbReference>
<dbReference type="InterPro" id="IPR009057">
    <property type="entry name" value="Homeodomain-like_sf"/>
</dbReference>
<keyword evidence="8 9" id="KW-0539">Nucleus</keyword>
<dbReference type="FunFam" id="1.10.10.60:FF:000398">
    <property type="entry name" value="Homeobox protein lin-39"/>
    <property type="match status" value="1"/>
</dbReference>
<dbReference type="InterPro" id="IPR020479">
    <property type="entry name" value="HD_metazoa"/>
</dbReference>
<dbReference type="OrthoDB" id="6159439at2759"/>
<evidence type="ECO:0000256" key="9">
    <source>
        <dbReference type="PROSITE-ProRule" id="PRU00108"/>
    </source>
</evidence>
<dbReference type="InterPro" id="IPR050296">
    <property type="entry name" value="Antp_homeobox"/>
</dbReference>
<evidence type="ECO:0000256" key="2">
    <source>
        <dbReference type="ARBA" id="ARBA00009107"/>
    </source>
</evidence>
<dbReference type="Gene3D" id="1.10.10.60">
    <property type="entry name" value="Homeodomain-like"/>
    <property type="match status" value="1"/>
</dbReference>
<evidence type="ECO:0000256" key="6">
    <source>
        <dbReference type="ARBA" id="ARBA00023155"/>
    </source>
</evidence>
<dbReference type="PROSITE" id="PS50071">
    <property type="entry name" value="HOMEOBOX_2"/>
    <property type="match status" value="1"/>
</dbReference>
<evidence type="ECO:0000259" key="12">
    <source>
        <dbReference type="PROSITE" id="PS50071"/>
    </source>
</evidence>
<protein>
    <submittedName>
        <fullName evidence="14">Segmentation protein fushi tarazu-like</fullName>
    </submittedName>
</protein>
<keyword evidence="13" id="KW-1185">Reference proteome</keyword>
<dbReference type="GO" id="GO:0000981">
    <property type="term" value="F:DNA-binding transcription factor activity, RNA polymerase II-specific"/>
    <property type="evidence" value="ECO:0007669"/>
    <property type="project" value="InterPro"/>
</dbReference>
<keyword evidence="7" id="KW-0804">Transcription</keyword>
<accession>A0A7E5VUL4</accession>
<comment type="subcellular location">
    <subcellularLocation>
        <location evidence="1 9 10">Nucleus</location>
    </subcellularLocation>
</comment>
<dbReference type="GO" id="GO:0000978">
    <property type="term" value="F:RNA polymerase II cis-regulatory region sequence-specific DNA binding"/>
    <property type="evidence" value="ECO:0007669"/>
    <property type="project" value="TreeGrafter"/>
</dbReference>
<evidence type="ECO:0000256" key="1">
    <source>
        <dbReference type="ARBA" id="ARBA00004123"/>
    </source>
</evidence>
<dbReference type="GO" id="GO:0048337">
    <property type="term" value="P:positive regulation of mesodermal cell fate specification"/>
    <property type="evidence" value="ECO:0007669"/>
    <property type="project" value="UniProtKB-ARBA"/>
</dbReference>
<evidence type="ECO:0000256" key="5">
    <source>
        <dbReference type="ARBA" id="ARBA00023125"/>
    </source>
</evidence>
<dbReference type="PANTHER" id="PTHR45659">
    <property type="entry name" value="HOMEOBOX PROTEIN HOX"/>
    <property type="match status" value="1"/>
</dbReference>
<dbReference type="PRINTS" id="PR00024">
    <property type="entry name" value="HOMEOBOX"/>
</dbReference>
<dbReference type="GO" id="GO:0005634">
    <property type="term" value="C:nucleus"/>
    <property type="evidence" value="ECO:0007669"/>
    <property type="project" value="UniProtKB-SubCell"/>
</dbReference>
<dbReference type="KEGG" id="tnl:113496866"/>
<gene>
    <name evidence="14" type="primary">LOC113496866</name>
</gene>
<dbReference type="InterPro" id="IPR000047">
    <property type="entry name" value="HTH_motif"/>
</dbReference>
<keyword evidence="5 9" id="KW-0238">DNA-binding</keyword>
<dbReference type="PROSITE" id="PS00027">
    <property type="entry name" value="HOMEOBOX_1"/>
    <property type="match status" value="1"/>
</dbReference>
<evidence type="ECO:0000256" key="4">
    <source>
        <dbReference type="ARBA" id="ARBA00023015"/>
    </source>
</evidence>
<dbReference type="GO" id="GO:0009952">
    <property type="term" value="P:anterior/posterior pattern specification"/>
    <property type="evidence" value="ECO:0007669"/>
    <property type="project" value="TreeGrafter"/>
</dbReference>
<feature type="domain" description="Homeobox" evidence="12">
    <location>
        <begin position="317"/>
        <end position="377"/>
    </location>
</feature>
<dbReference type="CDD" id="cd00086">
    <property type="entry name" value="homeodomain"/>
    <property type="match status" value="1"/>
</dbReference>
<name>A0A7E5VUL4_TRINI</name>
<organism evidence="13 14">
    <name type="scientific">Trichoplusia ni</name>
    <name type="common">Cabbage looper</name>
    <dbReference type="NCBI Taxonomy" id="7111"/>
    <lineage>
        <taxon>Eukaryota</taxon>
        <taxon>Metazoa</taxon>
        <taxon>Ecdysozoa</taxon>
        <taxon>Arthropoda</taxon>
        <taxon>Hexapoda</taxon>
        <taxon>Insecta</taxon>
        <taxon>Pterygota</taxon>
        <taxon>Neoptera</taxon>
        <taxon>Endopterygota</taxon>
        <taxon>Lepidoptera</taxon>
        <taxon>Glossata</taxon>
        <taxon>Ditrysia</taxon>
        <taxon>Noctuoidea</taxon>
        <taxon>Noctuidae</taxon>
        <taxon>Plusiinae</taxon>
        <taxon>Trichoplusia</taxon>
    </lineage>
</organism>
<dbReference type="Proteomes" id="UP000322000">
    <property type="component" value="Chromosome 8"/>
</dbReference>
<keyword evidence="3" id="KW-0217">Developmental protein</keyword>
<evidence type="ECO:0000313" key="14">
    <source>
        <dbReference type="RefSeq" id="XP_026732035.1"/>
    </source>
</evidence>
<sequence length="450" mass="51599">MSTAATTNRASEMWNNHIDVNAQSVRQNKHNAYKQYPTMANEYYNYQNNYYPQNCDYSNVLSAGYGKMYGQDSSEGVVKSEPAPWPAYHPNYMNGNQTNMEMINRWREMSYYAQQQQQHENYGYEQRVNSMNQIKVDKAEEVRMINSPGQCSLPETSYGSPQSTTSNFKPPTPEADDSPNLRALLSKPKAKNPSPYFTKCDKTYSQEMLQRMMFNSEEVSEWEKNNESVEKECNLSQFHGGYERVEGQTSIKKDAVGGALAEGAQSSQESVEACQDMTRVEAGGDNADYAENKMAAVQDAQAFYPWMKSVGGDDKKEGSKRTRQTYTRFQTLELEKEFHFNKYLSRRRRIEVSHALGLTERQIKIWFQNRRMKAKKDGKLTSSPDPYGVDEIGATKLGNMPEYLDTRQRMPALGEYPNYHMNASPTMPPHIPGPVPHNNYMMPQYEGIKM</sequence>
<evidence type="ECO:0000256" key="3">
    <source>
        <dbReference type="ARBA" id="ARBA00022473"/>
    </source>
</evidence>
<evidence type="ECO:0000313" key="13">
    <source>
        <dbReference type="Proteomes" id="UP000322000"/>
    </source>
</evidence>
<feature type="DNA-binding region" description="Homeobox" evidence="9">
    <location>
        <begin position="319"/>
        <end position="378"/>
    </location>
</feature>
<dbReference type="InParanoid" id="A0A7E5VUL4"/>
<dbReference type="InterPro" id="IPR001356">
    <property type="entry name" value="HD"/>
</dbReference>
<evidence type="ECO:0000256" key="10">
    <source>
        <dbReference type="RuleBase" id="RU000682"/>
    </source>
</evidence>
<proteinExistence type="inferred from homology"/>
<feature type="compositionally biased region" description="Polar residues" evidence="11">
    <location>
        <begin position="149"/>
        <end position="169"/>
    </location>
</feature>
<dbReference type="SUPFAM" id="SSF46689">
    <property type="entry name" value="Homeodomain-like"/>
    <property type="match status" value="1"/>
</dbReference>
<dbReference type="RefSeq" id="XP_026732035.1">
    <property type="nucleotide sequence ID" value="XM_026876234.1"/>
</dbReference>